<dbReference type="InterPro" id="IPR000914">
    <property type="entry name" value="SBP_5_dom"/>
</dbReference>
<protein>
    <submittedName>
        <fullName evidence="7">ABC transporter substrate-binding protein</fullName>
    </submittedName>
</protein>
<dbReference type="EMBL" id="DWUQ01000152">
    <property type="protein sequence ID" value="HJD44810.1"/>
    <property type="molecule type" value="Genomic_DNA"/>
</dbReference>
<dbReference type="GO" id="GO:0015833">
    <property type="term" value="P:peptide transport"/>
    <property type="evidence" value="ECO:0007669"/>
    <property type="project" value="TreeGrafter"/>
</dbReference>
<evidence type="ECO:0000256" key="2">
    <source>
        <dbReference type="ARBA" id="ARBA00005695"/>
    </source>
</evidence>
<organism evidence="7 8">
    <name type="scientific">Candidatus Paenalcaligenes intestinipullorum</name>
    <dbReference type="NCBI Taxonomy" id="2838718"/>
    <lineage>
        <taxon>Bacteria</taxon>
        <taxon>Pseudomonadati</taxon>
        <taxon>Pseudomonadota</taxon>
        <taxon>Betaproteobacteria</taxon>
        <taxon>Burkholderiales</taxon>
        <taxon>Alcaligenaceae</taxon>
        <taxon>Paenalcaligenes</taxon>
    </lineage>
</organism>
<evidence type="ECO:0000256" key="5">
    <source>
        <dbReference type="SAM" id="Phobius"/>
    </source>
</evidence>
<dbReference type="GO" id="GO:0030313">
    <property type="term" value="C:cell envelope"/>
    <property type="evidence" value="ECO:0007669"/>
    <property type="project" value="UniProtKB-SubCell"/>
</dbReference>
<evidence type="ECO:0000313" key="8">
    <source>
        <dbReference type="Proteomes" id="UP000823889"/>
    </source>
</evidence>
<dbReference type="Proteomes" id="UP000823889">
    <property type="component" value="Unassembled WGS sequence"/>
</dbReference>
<gene>
    <name evidence="7" type="ORF">H9906_07265</name>
</gene>
<dbReference type="AlphaFoldDB" id="A0A9D2RH78"/>
<keyword evidence="4" id="KW-0732">Signal</keyword>
<reference evidence="7" key="2">
    <citation type="submission" date="2021-04" db="EMBL/GenBank/DDBJ databases">
        <authorList>
            <person name="Gilroy R."/>
        </authorList>
    </citation>
    <scope>NUCLEOTIDE SEQUENCE</scope>
    <source>
        <strain evidence="7">9264</strain>
    </source>
</reference>
<comment type="similarity">
    <text evidence="2">Belongs to the bacterial solute-binding protein 5 family.</text>
</comment>
<dbReference type="InterPro" id="IPR039424">
    <property type="entry name" value="SBP_5"/>
</dbReference>
<dbReference type="Pfam" id="PF00496">
    <property type="entry name" value="SBP_bac_5"/>
    <property type="match status" value="1"/>
</dbReference>
<dbReference type="SUPFAM" id="SSF53850">
    <property type="entry name" value="Periplasmic binding protein-like II"/>
    <property type="match status" value="1"/>
</dbReference>
<evidence type="ECO:0000259" key="6">
    <source>
        <dbReference type="Pfam" id="PF00496"/>
    </source>
</evidence>
<name>A0A9D2RH78_9BURK</name>
<dbReference type="Gene3D" id="3.10.105.10">
    <property type="entry name" value="Dipeptide-binding Protein, Domain 3"/>
    <property type="match status" value="1"/>
</dbReference>
<reference evidence="7" key="1">
    <citation type="journal article" date="2021" name="PeerJ">
        <title>Extensive microbial diversity within the chicken gut microbiome revealed by metagenomics and culture.</title>
        <authorList>
            <person name="Gilroy R."/>
            <person name="Ravi A."/>
            <person name="Getino M."/>
            <person name="Pursley I."/>
            <person name="Horton D.L."/>
            <person name="Alikhan N.F."/>
            <person name="Baker D."/>
            <person name="Gharbi K."/>
            <person name="Hall N."/>
            <person name="Watson M."/>
            <person name="Adriaenssens E.M."/>
            <person name="Foster-Nyarko E."/>
            <person name="Jarju S."/>
            <person name="Secka A."/>
            <person name="Antonio M."/>
            <person name="Oren A."/>
            <person name="Chaudhuri R.R."/>
            <person name="La Ragione R."/>
            <person name="Hildebrand F."/>
            <person name="Pallen M.J."/>
        </authorList>
    </citation>
    <scope>NUCLEOTIDE SEQUENCE</scope>
    <source>
        <strain evidence="7">9264</strain>
    </source>
</reference>
<comment type="subcellular location">
    <subcellularLocation>
        <location evidence="1">Cell envelope</location>
    </subcellularLocation>
</comment>
<dbReference type="CDD" id="cd08505">
    <property type="entry name" value="PBP2_NikA_DppA_OppA_like_18"/>
    <property type="match status" value="1"/>
</dbReference>
<evidence type="ECO:0000313" key="7">
    <source>
        <dbReference type="EMBL" id="HJD44810.1"/>
    </source>
</evidence>
<feature type="transmembrane region" description="Helical" evidence="5">
    <location>
        <begin position="706"/>
        <end position="728"/>
    </location>
</feature>
<keyword evidence="3" id="KW-0813">Transport</keyword>
<evidence type="ECO:0000256" key="3">
    <source>
        <dbReference type="ARBA" id="ARBA00022448"/>
    </source>
</evidence>
<accession>A0A9D2RH78</accession>
<evidence type="ECO:0000256" key="4">
    <source>
        <dbReference type="ARBA" id="ARBA00022729"/>
    </source>
</evidence>
<dbReference type="GO" id="GO:1904680">
    <property type="term" value="F:peptide transmembrane transporter activity"/>
    <property type="evidence" value="ECO:0007669"/>
    <property type="project" value="TreeGrafter"/>
</dbReference>
<dbReference type="PANTHER" id="PTHR30290:SF10">
    <property type="entry name" value="PERIPLASMIC OLIGOPEPTIDE-BINDING PROTEIN-RELATED"/>
    <property type="match status" value="1"/>
</dbReference>
<sequence length="745" mass="84662">MSIWQRIRRWYQPFILTVFAIVAVSIAVERCTVNVEPINRPYSAEAAGENILFTAFTQRSPRHLDPAKSYTTDETPFTYSIYEPLYGYHYLQRPYQLVPRAASHIAEPSYVDAQGQPLPDDAPGEAIAESIYDIPIQAGIMYQPHPAFARDEQGGYVYWPLAEEALEGFYAIPDFAQMGTRELTAADYEYGIKRLASPRVASPIYTTMAEHIVGMESFNKTLNEHNKTLPRDAWLDLREFPLEGVQALDDHTLRIRIKGKYPQFKYWLAMTFTAPIPWEADRFYHQPGMAEHNLSLNTWPVGTGPYMLTESILNRRHVLSRNPYFRGEPYPCEGEAADQANGLLQDCGAPTPFIDQVVFTLEKESVPLMGKFLQGYYDIPQIERSEYGVAMLVAAEDSADKAELYQERALKLDTSLEAQVFYMGFNMADPVVGHGDTPEQAERNRALRQAISIAIDWEEYATLFQDGQAEAAHSPLPPGVVGYEPLPEGYNPVVYERQGERIQRRDLDQAKALLAEAGYPNGRDQQTGAPLILYFDWTGGMGASALIDWFRRQLRAIDVQLEVRATDFNRFQEKLEQGSAQLFLLGWVADYPDAENFLFQFYGPKAKMLSGGENSANYQSAEFDALFDRLRYLDDGPEKTGVIHQMVALLQNDAPWMFGYYPKSGSAVQSWVHNAKPTQMVRNTLQYLRLDPAQRVQRQQQWNAPVLWPLWVGAGVLVVAAVGIWRWLRRREHQRQAVTLSSKGL</sequence>
<proteinExistence type="inferred from homology"/>
<evidence type="ECO:0000256" key="1">
    <source>
        <dbReference type="ARBA" id="ARBA00004196"/>
    </source>
</evidence>
<dbReference type="PANTHER" id="PTHR30290">
    <property type="entry name" value="PERIPLASMIC BINDING COMPONENT OF ABC TRANSPORTER"/>
    <property type="match status" value="1"/>
</dbReference>
<feature type="domain" description="Solute-binding protein family 5" evidence="6">
    <location>
        <begin position="182"/>
        <end position="606"/>
    </location>
</feature>
<keyword evidence="5" id="KW-1133">Transmembrane helix</keyword>
<dbReference type="Gene3D" id="3.40.190.10">
    <property type="entry name" value="Periplasmic binding protein-like II"/>
    <property type="match status" value="1"/>
</dbReference>
<comment type="caution">
    <text evidence="7">The sequence shown here is derived from an EMBL/GenBank/DDBJ whole genome shotgun (WGS) entry which is preliminary data.</text>
</comment>
<keyword evidence="5" id="KW-0472">Membrane</keyword>
<keyword evidence="5" id="KW-0812">Transmembrane</keyword>